<gene>
    <name evidence="2" type="ORF">NMN56_038305</name>
</gene>
<evidence type="ECO:0000313" key="3">
    <source>
        <dbReference type="Proteomes" id="UP001214441"/>
    </source>
</evidence>
<sequence length="187" mass="19514">MIAIRRAEPEDAAEIVRLRRIMFAAMNGRDEPGPWEAEATEMARRQLAEAVAAGGAGAAGTGGATGAGTLLGGFVVDGGEPGAPHLAACAVGRVEERLPAPGHPAGRFGFVFNVCTDPRYRGKGFARATTEALLAWFAEHGVTRVDLHATDEAEGMYRALGFNEHSIALSLDLSGTHHVPDARNATG</sequence>
<feature type="domain" description="N-acetyltransferase" evidence="1">
    <location>
        <begin position="2"/>
        <end position="186"/>
    </location>
</feature>
<dbReference type="Pfam" id="PF00583">
    <property type="entry name" value="Acetyltransf_1"/>
    <property type="match status" value="1"/>
</dbReference>
<evidence type="ECO:0000313" key="2">
    <source>
        <dbReference type="EMBL" id="MDJ1137710.1"/>
    </source>
</evidence>
<dbReference type="CDD" id="cd04301">
    <property type="entry name" value="NAT_SF"/>
    <property type="match status" value="1"/>
</dbReference>
<dbReference type="Proteomes" id="UP001214441">
    <property type="component" value="Unassembled WGS sequence"/>
</dbReference>
<protein>
    <submittedName>
        <fullName evidence="2">GNAT family N-acetyltransferase</fullName>
    </submittedName>
</protein>
<dbReference type="InterPro" id="IPR000182">
    <property type="entry name" value="GNAT_dom"/>
</dbReference>
<dbReference type="PROSITE" id="PS51186">
    <property type="entry name" value="GNAT"/>
    <property type="match status" value="1"/>
</dbReference>
<organism evidence="2 3">
    <name type="scientific">Streptomyces iconiensis</name>
    <dbReference type="NCBI Taxonomy" id="1384038"/>
    <lineage>
        <taxon>Bacteria</taxon>
        <taxon>Bacillati</taxon>
        <taxon>Actinomycetota</taxon>
        <taxon>Actinomycetes</taxon>
        <taxon>Kitasatosporales</taxon>
        <taxon>Streptomycetaceae</taxon>
        <taxon>Streptomyces</taxon>
    </lineage>
</organism>
<dbReference type="EMBL" id="JANCPR020000063">
    <property type="protein sequence ID" value="MDJ1137710.1"/>
    <property type="molecule type" value="Genomic_DNA"/>
</dbReference>
<dbReference type="InterPro" id="IPR016181">
    <property type="entry name" value="Acyl_CoA_acyltransferase"/>
</dbReference>
<dbReference type="RefSeq" id="WP_274047441.1">
    <property type="nucleotide sequence ID" value="NZ_JANCPR020000063.1"/>
</dbReference>
<proteinExistence type="predicted"/>
<name>A0ABT7A8T5_9ACTN</name>
<dbReference type="Gene3D" id="3.40.630.30">
    <property type="match status" value="1"/>
</dbReference>
<evidence type="ECO:0000259" key="1">
    <source>
        <dbReference type="PROSITE" id="PS51186"/>
    </source>
</evidence>
<keyword evidence="3" id="KW-1185">Reference proteome</keyword>
<accession>A0ABT7A8T5</accession>
<dbReference type="SUPFAM" id="SSF55729">
    <property type="entry name" value="Acyl-CoA N-acyltransferases (Nat)"/>
    <property type="match status" value="1"/>
</dbReference>
<reference evidence="2 3" key="1">
    <citation type="submission" date="2023-05" db="EMBL/GenBank/DDBJ databases">
        <title>Streptantibioticus silvisoli sp. nov., acidotolerant actinomycetes 1 from pine litter.</title>
        <authorList>
            <person name="Swiecimska M."/>
            <person name="Golinska P."/>
            <person name="Sangal V."/>
            <person name="Wachnowicz B."/>
            <person name="Goodfellow M."/>
        </authorList>
    </citation>
    <scope>NUCLEOTIDE SEQUENCE [LARGE SCALE GENOMIC DNA]</scope>
    <source>
        <strain evidence="2 3">DSM 42109</strain>
    </source>
</reference>
<comment type="caution">
    <text evidence="2">The sequence shown here is derived from an EMBL/GenBank/DDBJ whole genome shotgun (WGS) entry which is preliminary data.</text>
</comment>